<dbReference type="AlphaFoldDB" id="A0A1H1DR92"/>
<dbReference type="Proteomes" id="UP000317267">
    <property type="component" value="Unassembled WGS sequence"/>
</dbReference>
<evidence type="ECO:0000313" key="2">
    <source>
        <dbReference type="EMBL" id="TWR68337.1"/>
    </source>
</evidence>
<evidence type="ECO:0000313" key="4">
    <source>
        <dbReference type="Proteomes" id="UP000317267"/>
    </source>
</evidence>
<reference evidence="1 3" key="1">
    <citation type="submission" date="2016-10" db="EMBL/GenBank/DDBJ databases">
        <authorList>
            <person name="Varghese N."/>
            <person name="Submissions S."/>
        </authorList>
    </citation>
    <scope>NUCLEOTIDE SEQUENCE [LARGE SCALE GENOMIC DNA]</scope>
    <source>
        <strain evidence="1 3">BS2976</strain>
    </source>
</reference>
<comment type="caution">
    <text evidence="2">The sequence shown here is derived from an EMBL/GenBank/DDBJ whole genome shotgun (WGS) entry which is preliminary data.</text>
</comment>
<evidence type="ECO:0008006" key="5">
    <source>
        <dbReference type="Google" id="ProtNLM"/>
    </source>
</evidence>
<dbReference type="EMBL" id="VFES01000003">
    <property type="protein sequence ID" value="TWR68337.1"/>
    <property type="molecule type" value="Genomic_DNA"/>
</dbReference>
<protein>
    <recommendedName>
        <fullName evidence="5">DUF3077 domain-containing protein</fullName>
    </recommendedName>
</protein>
<keyword evidence="3" id="KW-1185">Reference proteome</keyword>
<dbReference type="Proteomes" id="UP000198740">
    <property type="component" value="Unassembled WGS sequence"/>
</dbReference>
<proteinExistence type="predicted"/>
<dbReference type="EMBL" id="FNKM01000002">
    <property type="protein sequence ID" value="SDQ78396.1"/>
    <property type="molecule type" value="Genomic_DNA"/>
</dbReference>
<evidence type="ECO:0000313" key="3">
    <source>
        <dbReference type="Proteomes" id="UP000198740"/>
    </source>
</evidence>
<gene>
    <name evidence="2" type="ORF">FIV39_07565</name>
    <name evidence="1" type="ORF">SAMN04490186_1939</name>
</gene>
<evidence type="ECO:0000313" key="1">
    <source>
        <dbReference type="EMBL" id="SDQ78396.1"/>
    </source>
</evidence>
<sequence length="93" mass="9857">MPNYTPLESNISCDPVFFLNADAGACELFETATQRIQAARNLLNSVTCLSTELAEGADLQHVASAAHVLLQDGCDALQALGWKVKAEHSGPSV</sequence>
<dbReference type="RefSeq" id="WP_090401375.1">
    <property type="nucleotide sequence ID" value="NZ_FNKM01000002.1"/>
</dbReference>
<organism evidence="2 4">
    <name type="scientific">Pseudomonas grimontii</name>
    <dbReference type="NCBI Taxonomy" id="129847"/>
    <lineage>
        <taxon>Bacteria</taxon>
        <taxon>Pseudomonadati</taxon>
        <taxon>Pseudomonadota</taxon>
        <taxon>Gammaproteobacteria</taxon>
        <taxon>Pseudomonadales</taxon>
        <taxon>Pseudomonadaceae</taxon>
        <taxon>Pseudomonas</taxon>
    </lineage>
</organism>
<accession>A0A1H1DR92</accession>
<dbReference type="OrthoDB" id="6909516at2"/>
<reference evidence="2 4" key="2">
    <citation type="submission" date="2019-06" db="EMBL/GenBank/DDBJ databases">
        <title>Pseudomonas bimorpha sp. nov. isolated from bovine raw milk and skim milk concentrate.</title>
        <authorList>
            <person name="Hofmann K."/>
            <person name="Huptas C."/>
            <person name="Doll E."/>
            <person name="Scherer S."/>
            <person name="Wenning M."/>
        </authorList>
    </citation>
    <scope>NUCLEOTIDE SEQUENCE [LARGE SCALE GENOMIC DNA]</scope>
    <source>
        <strain evidence="2 4">DSM 17515</strain>
    </source>
</reference>
<name>A0A1H1DR92_9PSED</name>